<dbReference type="PANTHER" id="PTHR43213">
    <property type="entry name" value="BIFUNCTIONAL DTTP/UTP PYROPHOSPHATASE/METHYLTRANSFERASE PROTEIN-RELATED"/>
    <property type="match status" value="1"/>
</dbReference>
<comment type="catalytic activity">
    <reaction evidence="3">
        <text>dTTP + H2O = dTMP + diphosphate + H(+)</text>
        <dbReference type="Rhea" id="RHEA:28534"/>
        <dbReference type="ChEBI" id="CHEBI:15377"/>
        <dbReference type="ChEBI" id="CHEBI:15378"/>
        <dbReference type="ChEBI" id="CHEBI:33019"/>
        <dbReference type="ChEBI" id="CHEBI:37568"/>
        <dbReference type="ChEBI" id="CHEBI:63528"/>
        <dbReference type="EC" id="3.6.1.9"/>
    </reaction>
</comment>
<dbReference type="SUPFAM" id="SSF52972">
    <property type="entry name" value="ITPase-like"/>
    <property type="match status" value="1"/>
</dbReference>
<comment type="cofactor">
    <cofactor evidence="1 3">
        <name>a divalent metal cation</name>
        <dbReference type="ChEBI" id="CHEBI:60240"/>
    </cofactor>
</comment>
<dbReference type="GO" id="GO:0047429">
    <property type="term" value="F:nucleoside triphosphate diphosphatase activity"/>
    <property type="evidence" value="ECO:0007669"/>
    <property type="project" value="UniProtKB-EC"/>
</dbReference>
<dbReference type="AlphaFoldDB" id="A0A9D2VXX4"/>
<comment type="catalytic activity">
    <reaction evidence="3">
        <text>UTP + H2O = UMP + diphosphate + H(+)</text>
        <dbReference type="Rhea" id="RHEA:29395"/>
        <dbReference type="ChEBI" id="CHEBI:15377"/>
        <dbReference type="ChEBI" id="CHEBI:15378"/>
        <dbReference type="ChEBI" id="CHEBI:33019"/>
        <dbReference type="ChEBI" id="CHEBI:46398"/>
        <dbReference type="ChEBI" id="CHEBI:57865"/>
        <dbReference type="EC" id="3.6.1.9"/>
    </reaction>
</comment>
<dbReference type="InterPro" id="IPR029001">
    <property type="entry name" value="ITPase-like_fam"/>
</dbReference>
<dbReference type="NCBIfam" id="TIGR00172">
    <property type="entry name" value="maf"/>
    <property type="match status" value="1"/>
</dbReference>
<reference evidence="4" key="1">
    <citation type="journal article" date="2021" name="PeerJ">
        <title>Extensive microbial diversity within the chicken gut microbiome revealed by metagenomics and culture.</title>
        <authorList>
            <person name="Gilroy R."/>
            <person name="Ravi A."/>
            <person name="Getino M."/>
            <person name="Pursley I."/>
            <person name="Horton D.L."/>
            <person name="Alikhan N.F."/>
            <person name="Baker D."/>
            <person name="Gharbi K."/>
            <person name="Hall N."/>
            <person name="Watson M."/>
            <person name="Adriaenssens E.M."/>
            <person name="Foster-Nyarko E."/>
            <person name="Jarju S."/>
            <person name="Secka A."/>
            <person name="Antonio M."/>
            <person name="Oren A."/>
            <person name="Chaudhuri R.R."/>
            <person name="La Ragione R."/>
            <person name="Hildebrand F."/>
            <person name="Pallen M.J."/>
        </authorList>
    </citation>
    <scope>NUCLEOTIDE SEQUENCE</scope>
    <source>
        <strain evidence="4">USAMLcec4-12693</strain>
    </source>
</reference>
<organism evidence="4 5">
    <name type="scientific">Merdimonas faecis</name>
    <dbReference type="NCBI Taxonomy" id="1653435"/>
    <lineage>
        <taxon>Bacteria</taxon>
        <taxon>Bacillati</taxon>
        <taxon>Bacillota</taxon>
        <taxon>Clostridia</taxon>
        <taxon>Lachnospirales</taxon>
        <taxon>Lachnospiraceae</taxon>
        <taxon>Merdimonas</taxon>
    </lineage>
</organism>
<reference evidence="4" key="2">
    <citation type="submission" date="2021-09" db="EMBL/GenBank/DDBJ databases">
        <authorList>
            <person name="Gilroy R."/>
        </authorList>
    </citation>
    <scope>NUCLEOTIDE SEQUENCE</scope>
    <source>
        <strain evidence="4">USAMLcec4-12693</strain>
    </source>
</reference>
<keyword evidence="2 3" id="KW-0378">Hydrolase</keyword>
<comment type="caution">
    <text evidence="4">The sequence shown here is derived from an EMBL/GenBank/DDBJ whole genome shotgun (WGS) entry which is preliminary data.</text>
</comment>
<gene>
    <name evidence="4" type="ORF">K8V39_05665</name>
</gene>
<evidence type="ECO:0000256" key="3">
    <source>
        <dbReference type="HAMAP-Rule" id="MF_00528"/>
    </source>
</evidence>
<dbReference type="PANTHER" id="PTHR43213:SF5">
    <property type="entry name" value="BIFUNCTIONAL DTTP_UTP PYROPHOSPHATASE_METHYLTRANSFERASE PROTEIN-RELATED"/>
    <property type="match status" value="1"/>
</dbReference>
<dbReference type="HAMAP" id="MF_00528">
    <property type="entry name" value="Maf"/>
    <property type="match status" value="1"/>
</dbReference>
<keyword evidence="3" id="KW-0963">Cytoplasm</keyword>
<dbReference type="EMBL" id="DYXE01000050">
    <property type="protein sequence ID" value="HJH49736.1"/>
    <property type="molecule type" value="Genomic_DNA"/>
</dbReference>
<feature type="active site" description="Proton acceptor" evidence="3">
    <location>
        <position position="70"/>
    </location>
</feature>
<dbReference type="Gene3D" id="3.90.950.10">
    <property type="match status" value="1"/>
</dbReference>
<feature type="site" description="Important for substrate specificity" evidence="3">
    <location>
        <position position="12"/>
    </location>
</feature>
<evidence type="ECO:0000313" key="4">
    <source>
        <dbReference type="EMBL" id="HJH49736.1"/>
    </source>
</evidence>
<dbReference type="CDD" id="cd00555">
    <property type="entry name" value="Maf"/>
    <property type="match status" value="1"/>
</dbReference>
<sequence>MMKYILASASPRRKELLSQAGFAFETVPSQVNEIIRKKSPHAIVKDLSFQKAWDVYQKLTPVGKTVIGADTIVVYRGEILGKPAGEEEALDMLSLLAGRTHQVYTGVTLVFSNGGAPVIRSFYEKTDVTFYPIDRADLLAYADSKDPLDKAGAYGIQGPFAIHVKKIHGDYNNVVGLPIARLYQELKTFPD</sequence>
<accession>A0A9D2VXX4</accession>
<dbReference type="RefSeq" id="WP_277237501.1">
    <property type="nucleotide sequence ID" value="NZ_CALWFG010000017.1"/>
</dbReference>
<name>A0A9D2VXX4_9FIRM</name>
<dbReference type="GO" id="GO:0009117">
    <property type="term" value="P:nucleotide metabolic process"/>
    <property type="evidence" value="ECO:0007669"/>
    <property type="project" value="UniProtKB-KW"/>
</dbReference>
<comment type="function">
    <text evidence="3">Nucleoside triphosphate pyrophosphatase that hydrolyzes dTTP and UTP. May have a dual role in cell division arrest and in preventing the incorporation of modified nucleotides into cellular nucleic acids.</text>
</comment>
<evidence type="ECO:0000256" key="2">
    <source>
        <dbReference type="ARBA" id="ARBA00022801"/>
    </source>
</evidence>
<keyword evidence="3" id="KW-0546">Nucleotide metabolism</keyword>
<dbReference type="Pfam" id="PF02545">
    <property type="entry name" value="Maf"/>
    <property type="match status" value="1"/>
</dbReference>
<feature type="site" description="Important for substrate specificity" evidence="3">
    <location>
        <position position="71"/>
    </location>
</feature>
<evidence type="ECO:0000256" key="1">
    <source>
        <dbReference type="ARBA" id="ARBA00001968"/>
    </source>
</evidence>
<dbReference type="GO" id="GO:0005737">
    <property type="term" value="C:cytoplasm"/>
    <property type="evidence" value="ECO:0007669"/>
    <property type="project" value="UniProtKB-SubCell"/>
</dbReference>
<comment type="caution">
    <text evidence="3">Lacks conserved residue(s) required for the propagation of feature annotation.</text>
</comment>
<dbReference type="PIRSF" id="PIRSF006305">
    <property type="entry name" value="Maf"/>
    <property type="match status" value="1"/>
</dbReference>
<dbReference type="Proteomes" id="UP000813420">
    <property type="component" value="Unassembled WGS sequence"/>
</dbReference>
<proteinExistence type="inferred from homology"/>
<comment type="subcellular location">
    <subcellularLocation>
        <location evidence="3">Cytoplasm</location>
    </subcellularLocation>
</comment>
<protein>
    <recommendedName>
        <fullName evidence="3">dTTP/UTP pyrophosphatase</fullName>
        <shortName evidence="3">dTTPase/UTPase</shortName>
        <ecNumber evidence="3">3.6.1.9</ecNumber>
    </recommendedName>
    <alternativeName>
        <fullName evidence="3">Nucleoside triphosphate pyrophosphatase</fullName>
    </alternativeName>
    <alternativeName>
        <fullName evidence="3">Nucleotide pyrophosphatase</fullName>
        <shortName evidence="3">Nucleotide PPase</shortName>
    </alternativeName>
</protein>
<feature type="site" description="Important for substrate specificity" evidence="3">
    <location>
        <position position="157"/>
    </location>
</feature>
<evidence type="ECO:0000313" key="5">
    <source>
        <dbReference type="Proteomes" id="UP000813420"/>
    </source>
</evidence>
<dbReference type="EC" id="3.6.1.9" evidence="3"/>
<comment type="similarity">
    <text evidence="3">Belongs to the Maf family. YhdE subfamily.</text>
</comment>
<dbReference type="InterPro" id="IPR003697">
    <property type="entry name" value="Maf-like"/>
</dbReference>